<evidence type="ECO:0000313" key="9">
    <source>
        <dbReference type="EMBL" id="OPX56993.1"/>
    </source>
</evidence>
<comment type="similarity">
    <text evidence="6">Belongs to the methyltransferase superfamily. RlmG family.</text>
</comment>
<dbReference type="PROSITE" id="PS00092">
    <property type="entry name" value="N6_MTASE"/>
    <property type="match status" value="1"/>
</dbReference>
<keyword evidence="4 6" id="KW-0808">Transferase</keyword>
<dbReference type="InterPro" id="IPR029063">
    <property type="entry name" value="SAM-dependent_MTases_sf"/>
</dbReference>
<dbReference type="SUPFAM" id="SSF53335">
    <property type="entry name" value="S-adenosyl-L-methionine-dependent methyltransferases"/>
    <property type="match status" value="1"/>
</dbReference>
<comment type="function">
    <text evidence="6">Specifically methylates the guanine in position 1835 (m2G1835) of 23S rRNA.</text>
</comment>
<feature type="domain" description="RlmG N-terminal" evidence="8">
    <location>
        <begin position="1"/>
        <end position="181"/>
    </location>
</feature>
<organism evidence="9 10">
    <name type="scientific">Oceanospirillum multiglobuliferum</name>
    <dbReference type="NCBI Taxonomy" id="64969"/>
    <lineage>
        <taxon>Bacteria</taxon>
        <taxon>Pseudomonadati</taxon>
        <taxon>Pseudomonadota</taxon>
        <taxon>Gammaproteobacteria</taxon>
        <taxon>Oceanospirillales</taxon>
        <taxon>Oceanospirillaceae</taxon>
        <taxon>Oceanospirillum</taxon>
    </lineage>
</organism>
<dbReference type="RefSeq" id="WP_078744414.1">
    <property type="nucleotide sequence ID" value="NZ_FUXG01000004.1"/>
</dbReference>
<evidence type="ECO:0000313" key="10">
    <source>
        <dbReference type="Proteomes" id="UP000191418"/>
    </source>
</evidence>
<dbReference type="GO" id="GO:0052916">
    <property type="term" value="F:23S rRNA (guanine(1835)-N(2))-methyltransferase activity"/>
    <property type="evidence" value="ECO:0007669"/>
    <property type="project" value="UniProtKB-EC"/>
</dbReference>
<evidence type="ECO:0000259" key="8">
    <source>
        <dbReference type="Pfam" id="PF26049"/>
    </source>
</evidence>
<dbReference type="CDD" id="cd02440">
    <property type="entry name" value="AdoMet_MTases"/>
    <property type="match status" value="1"/>
</dbReference>
<evidence type="ECO:0000256" key="6">
    <source>
        <dbReference type="HAMAP-Rule" id="MF_01859"/>
    </source>
</evidence>
<evidence type="ECO:0000259" key="7">
    <source>
        <dbReference type="Pfam" id="PF05175"/>
    </source>
</evidence>
<dbReference type="OrthoDB" id="29650at2"/>
<keyword evidence="5 6" id="KW-0949">S-adenosyl-L-methionine</keyword>
<dbReference type="InterPro" id="IPR046977">
    <property type="entry name" value="RsmC/RlmG"/>
</dbReference>
<dbReference type="PANTHER" id="PTHR47816">
    <property type="entry name" value="RIBOSOMAL RNA SMALL SUBUNIT METHYLTRANSFERASE C"/>
    <property type="match status" value="1"/>
</dbReference>
<keyword evidence="1 6" id="KW-0963">Cytoplasm</keyword>
<dbReference type="InterPro" id="IPR002052">
    <property type="entry name" value="DNA_methylase_N6_adenine_CS"/>
</dbReference>
<comment type="subcellular location">
    <subcellularLocation>
        <location evidence="6">Cytoplasm</location>
    </subcellularLocation>
</comment>
<accession>A0A1T4MKF8</accession>
<dbReference type="Gene3D" id="3.40.50.150">
    <property type="entry name" value="Vaccinia Virus protein VP39"/>
    <property type="match status" value="2"/>
</dbReference>
<gene>
    <name evidence="6" type="primary">rlmG</name>
    <name evidence="9" type="ORF">BTE48_00725</name>
</gene>
<sequence length="375" mass="42034">MEQLNVPQGRFSLARYPIRKNDLLRAWDAADEYLLNHIHEQQLCKPSMNILILNDSFGALTTALAGYQPWSLSDSYLAQEGAKANLERNKIDAKPIKLCSSLEYPTEQMDLVVMKVPKSLSMLEEQLHRIRPLLKSDTVIIAAAMAKLIHTSTLNHFERLIGETKTSLAVKKARLIFAAPNLTLSVGENPYPLTLALENTAYQLCNHANVFSRERLDIGTRFFLQHLPRNNAQHIVDLGCGNGVVGLIAAERNPEAYISFVDESFMAVDSAKTNFEKAFPERRACFLATDCLAGVEPNSADLILNNPPFHQNNTVGDFIAQQMFREAKNVLKTGGELWVIGNRHLGYHVSLRKLLGNCEMVASNQKFVILRSIKY</sequence>
<dbReference type="EC" id="2.1.1.174" evidence="6"/>
<dbReference type="Pfam" id="PF26049">
    <property type="entry name" value="RLMG_N"/>
    <property type="match status" value="1"/>
</dbReference>
<keyword evidence="3 6" id="KW-0489">Methyltransferase</keyword>
<dbReference type="EMBL" id="MTSM01000001">
    <property type="protein sequence ID" value="OPX56993.1"/>
    <property type="molecule type" value="Genomic_DNA"/>
</dbReference>
<dbReference type="PANTHER" id="PTHR47816:SF5">
    <property type="entry name" value="RIBOSOMAL RNA LARGE SUBUNIT METHYLTRANSFERASE G"/>
    <property type="match status" value="1"/>
</dbReference>
<evidence type="ECO:0000256" key="2">
    <source>
        <dbReference type="ARBA" id="ARBA00022552"/>
    </source>
</evidence>
<proteinExistence type="inferred from homology"/>
<dbReference type="GO" id="GO:0005737">
    <property type="term" value="C:cytoplasm"/>
    <property type="evidence" value="ECO:0007669"/>
    <property type="project" value="UniProtKB-SubCell"/>
</dbReference>
<dbReference type="HAMAP" id="MF_01859">
    <property type="entry name" value="23SrRNA_methyltr_G"/>
    <property type="match status" value="1"/>
</dbReference>
<evidence type="ECO:0000256" key="4">
    <source>
        <dbReference type="ARBA" id="ARBA00022679"/>
    </source>
</evidence>
<dbReference type="InterPro" id="IPR017237">
    <property type="entry name" value="RLMG"/>
</dbReference>
<dbReference type="AlphaFoldDB" id="A0A1T4MKF8"/>
<dbReference type="PIRSF" id="PIRSF037565">
    <property type="entry name" value="RRNA_m2G_Mtase_RsmD_prd"/>
    <property type="match status" value="1"/>
</dbReference>
<comment type="caution">
    <text evidence="9">The sequence shown here is derived from an EMBL/GenBank/DDBJ whole genome shotgun (WGS) entry which is preliminary data.</text>
</comment>
<dbReference type="GO" id="GO:0003676">
    <property type="term" value="F:nucleic acid binding"/>
    <property type="evidence" value="ECO:0007669"/>
    <property type="project" value="InterPro"/>
</dbReference>
<reference evidence="9 10" key="1">
    <citation type="submission" date="2017-01" db="EMBL/GenBank/DDBJ databases">
        <title>Genome Sequencing of a Marine Spirillum, Oceanospirillum multiglobuliferum ATCC 33336, from Japan.</title>
        <authorList>
            <person name="Carney J.G."/>
            <person name="Trachtenberg A.M."/>
            <person name="Rheaume B.A."/>
            <person name="Linnane J.D."/>
            <person name="Pitts N.L."/>
            <person name="Mykles D.L."/>
            <person name="Maclea K.S."/>
        </authorList>
    </citation>
    <scope>NUCLEOTIDE SEQUENCE [LARGE SCALE GENOMIC DNA]</scope>
    <source>
        <strain evidence="9 10">ATCC 33336</strain>
    </source>
</reference>
<evidence type="ECO:0000256" key="1">
    <source>
        <dbReference type="ARBA" id="ARBA00022490"/>
    </source>
</evidence>
<keyword evidence="10" id="KW-1185">Reference proteome</keyword>
<protein>
    <recommendedName>
        <fullName evidence="6">Ribosomal RNA large subunit methyltransferase G</fullName>
        <ecNumber evidence="6">2.1.1.174</ecNumber>
    </recommendedName>
    <alternativeName>
        <fullName evidence="6">23S rRNA m2G1835 methyltransferase</fullName>
    </alternativeName>
    <alternativeName>
        <fullName evidence="6">rRNA (guanine-N(2)-)-methyltransferase RlmG</fullName>
    </alternativeName>
</protein>
<feature type="domain" description="Methyltransferase small" evidence="7">
    <location>
        <begin position="202"/>
        <end position="371"/>
    </location>
</feature>
<dbReference type="STRING" id="64969.SAMN02745127_00811"/>
<dbReference type="Proteomes" id="UP000191418">
    <property type="component" value="Unassembled WGS sequence"/>
</dbReference>
<dbReference type="Pfam" id="PF05175">
    <property type="entry name" value="MTS"/>
    <property type="match status" value="1"/>
</dbReference>
<comment type="catalytic activity">
    <reaction evidence="6">
        <text>guanosine(1835) in 23S rRNA + S-adenosyl-L-methionine = N(2)-methylguanosine(1835) in 23S rRNA + S-adenosyl-L-homocysteine + H(+)</text>
        <dbReference type="Rhea" id="RHEA:42744"/>
        <dbReference type="Rhea" id="RHEA-COMP:10217"/>
        <dbReference type="Rhea" id="RHEA-COMP:10218"/>
        <dbReference type="ChEBI" id="CHEBI:15378"/>
        <dbReference type="ChEBI" id="CHEBI:57856"/>
        <dbReference type="ChEBI" id="CHEBI:59789"/>
        <dbReference type="ChEBI" id="CHEBI:74269"/>
        <dbReference type="ChEBI" id="CHEBI:74481"/>
        <dbReference type="EC" id="2.1.1.174"/>
    </reaction>
</comment>
<dbReference type="InterPro" id="IPR058679">
    <property type="entry name" value="RlmG_N"/>
</dbReference>
<keyword evidence="2 6" id="KW-0698">rRNA processing</keyword>
<dbReference type="InterPro" id="IPR007848">
    <property type="entry name" value="Small_mtfrase_dom"/>
</dbReference>
<name>A0A1T4MKF8_9GAMM</name>
<evidence type="ECO:0000256" key="3">
    <source>
        <dbReference type="ARBA" id="ARBA00022603"/>
    </source>
</evidence>
<evidence type="ECO:0000256" key="5">
    <source>
        <dbReference type="ARBA" id="ARBA00022691"/>
    </source>
</evidence>